<dbReference type="AlphaFoldDB" id="A0A7W3JTP3"/>
<dbReference type="InterPro" id="IPR015946">
    <property type="entry name" value="KH_dom-like_a/b"/>
</dbReference>
<sequence length="178" mass="19567">MVDHARARKLGERIKVIVAEALERGVVKDSRLGFVTITDVRCTGDLQHATIFYTVYGSDEERADTQAALKANTGRIRGEVGRNLTIRLTPVIEFMLDALPENAQSINDLLEKAREQDSAVEGLAKNAVYAGEADPYVKPREIHDEEAAPRVNPWADGVSDIDEADEADELHEGSAEKP</sequence>
<organism evidence="5 6">
    <name type="scientific">Alpinimonas psychrophila</name>
    <dbReference type="NCBI Taxonomy" id="748908"/>
    <lineage>
        <taxon>Bacteria</taxon>
        <taxon>Bacillati</taxon>
        <taxon>Actinomycetota</taxon>
        <taxon>Actinomycetes</taxon>
        <taxon>Micrococcales</taxon>
        <taxon>Microbacteriaceae</taxon>
        <taxon>Alpinimonas</taxon>
    </lineage>
</organism>
<dbReference type="GO" id="GO:0005829">
    <property type="term" value="C:cytosol"/>
    <property type="evidence" value="ECO:0007669"/>
    <property type="project" value="TreeGrafter"/>
</dbReference>
<comment type="similarity">
    <text evidence="3">Belongs to the RbfA family.</text>
</comment>
<comment type="caution">
    <text evidence="5">The sequence shown here is derived from an EMBL/GenBank/DDBJ whole genome shotgun (WGS) entry which is preliminary data.</text>
</comment>
<evidence type="ECO:0000313" key="5">
    <source>
        <dbReference type="EMBL" id="MBA8829074.1"/>
    </source>
</evidence>
<comment type="subcellular location">
    <subcellularLocation>
        <location evidence="3">Cytoplasm</location>
    </subcellularLocation>
</comment>
<dbReference type="InterPro" id="IPR023799">
    <property type="entry name" value="RbfA_dom_sf"/>
</dbReference>
<evidence type="ECO:0000256" key="4">
    <source>
        <dbReference type="SAM" id="MobiDB-lite"/>
    </source>
</evidence>
<dbReference type="InterPro" id="IPR000238">
    <property type="entry name" value="RbfA"/>
</dbReference>
<protein>
    <recommendedName>
        <fullName evidence="3">Ribosome-binding factor A</fullName>
    </recommendedName>
</protein>
<dbReference type="Gene3D" id="3.30.300.20">
    <property type="match status" value="1"/>
</dbReference>
<dbReference type="RefSeq" id="WP_182484498.1">
    <property type="nucleotide sequence ID" value="NZ_JACGWU010000002.1"/>
</dbReference>
<evidence type="ECO:0000313" key="6">
    <source>
        <dbReference type="Proteomes" id="UP000524237"/>
    </source>
</evidence>
<dbReference type="HAMAP" id="MF_00003">
    <property type="entry name" value="RbfA"/>
    <property type="match status" value="1"/>
</dbReference>
<dbReference type="InterPro" id="IPR020053">
    <property type="entry name" value="Ribosome-bd_factorA_CS"/>
</dbReference>
<evidence type="ECO:0000256" key="2">
    <source>
        <dbReference type="ARBA" id="ARBA00022517"/>
    </source>
</evidence>
<feature type="compositionally biased region" description="Acidic residues" evidence="4">
    <location>
        <begin position="159"/>
        <end position="169"/>
    </location>
</feature>
<dbReference type="EMBL" id="JACGWU010000002">
    <property type="protein sequence ID" value="MBA8829074.1"/>
    <property type="molecule type" value="Genomic_DNA"/>
</dbReference>
<dbReference type="Proteomes" id="UP000524237">
    <property type="component" value="Unassembled WGS sequence"/>
</dbReference>
<dbReference type="PANTHER" id="PTHR33515">
    <property type="entry name" value="RIBOSOME-BINDING FACTOR A, CHLOROPLASTIC-RELATED"/>
    <property type="match status" value="1"/>
</dbReference>
<name>A0A7W3JTP3_9MICO</name>
<proteinExistence type="inferred from homology"/>
<accession>A0A7W3JTP3</accession>
<dbReference type="SUPFAM" id="SSF89919">
    <property type="entry name" value="Ribosome-binding factor A, RbfA"/>
    <property type="match status" value="1"/>
</dbReference>
<reference evidence="5 6" key="1">
    <citation type="submission" date="2020-07" db="EMBL/GenBank/DDBJ databases">
        <title>Sequencing the genomes of 1000 actinobacteria strains.</title>
        <authorList>
            <person name="Klenk H.-P."/>
        </authorList>
    </citation>
    <scope>NUCLEOTIDE SEQUENCE [LARGE SCALE GENOMIC DNA]</scope>
    <source>
        <strain evidence="5 6">DSM 23737</strain>
    </source>
</reference>
<dbReference type="GO" id="GO:0030490">
    <property type="term" value="P:maturation of SSU-rRNA"/>
    <property type="evidence" value="ECO:0007669"/>
    <property type="project" value="UniProtKB-UniRule"/>
</dbReference>
<keyword evidence="2 3" id="KW-0690">Ribosome biogenesis</keyword>
<keyword evidence="1 3" id="KW-0963">Cytoplasm</keyword>
<evidence type="ECO:0000256" key="3">
    <source>
        <dbReference type="HAMAP-Rule" id="MF_00003"/>
    </source>
</evidence>
<feature type="region of interest" description="Disordered" evidence="4">
    <location>
        <begin position="140"/>
        <end position="178"/>
    </location>
</feature>
<gene>
    <name evidence="3" type="primary">rbfA</name>
    <name evidence="5" type="ORF">FB555_001172</name>
</gene>
<dbReference type="PROSITE" id="PS01319">
    <property type="entry name" value="RBFA"/>
    <property type="match status" value="1"/>
</dbReference>
<keyword evidence="6" id="KW-1185">Reference proteome</keyword>
<dbReference type="Pfam" id="PF02033">
    <property type="entry name" value="RBFA"/>
    <property type="match status" value="1"/>
</dbReference>
<comment type="function">
    <text evidence="3">One of several proteins that assist in the late maturation steps of the functional core of the 30S ribosomal subunit. Associates with free 30S ribosomal subunits (but not with 30S subunits that are part of 70S ribosomes or polysomes). Required for efficient processing of 16S rRNA. May interact with the 5'-terminal helix region of 16S rRNA.</text>
</comment>
<comment type="subunit">
    <text evidence="3">Monomer. Binds 30S ribosomal subunits, but not 50S ribosomal subunits or 70S ribosomes.</text>
</comment>
<dbReference type="NCBIfam" id="TIGR00082">
    <property type="entry name" value="rbfA"/>
    <property type="match status" value="1"/>
</dbReference>
<evidence type="ECO:0000256" key="1">
    <source>
        <dbReference type="ARBA" id="ARBA00022490"/>
    </source>
</evidence>
<dbReference type="GO" id="GO:0043024">
    <property type="term" value="F:ribosomal small subunit binding"/>
    <property type="evidence" value="ECO:0007669"/>
    <property type="project" value="TreeGrafter"/>
</dbReference>
<dbReference type="PANTHER" id="PTHR33515:SF1">
    <property type="entry name" value="RIBOSOME-BINDING FACTOR A, CHLOROPLASTIC-RELATED"/>
    <property type="match status" value="1"/>
</dbReference>